<dbReference type="PROSITE" id="PS50206">
    <property type="entry name" value="RHODANESE_3"/>
    <property type="match status" value="1"/>
</dbReference>
<protein>
    <submittedName>
        <fullName evidence="2">Rhodanese-like domain-containing protein</fullName>
    </submittedName>
</protein>
<proteinExistence type="predicted"/>
<dbReference type="Pfam" id="PF00581">
    <property type="entry name" value="Rhodanese"/>
    <property type="match status" value="1"/>
</dbReference>
<dbReference type="AlphaFoldDB" id="A0A5C7GG69"/>
<dbReference type="PANTHER" id="PTHR43031:SF1">
    <property type="entry name" value="PYRIDINE NUCLEOTIDE-DISULPHIDE OXIDOREDUCTASE"/>
    <property type="match status" value="1"/>
</dbReference>
<dbReference type="Gene3D" id="3.40.250.10">
    <property type="entry name" value="Rhodanese-like domain"/>
    <property type="match status" value="1"/>
</dbReference>
<dbReference type="NCBIfam" id="NF045521">
    <property type="entry name" value="rhoda_near_glyco"/>
    <property type="match status" value="1"/>
</dbReference>
<name>A0A5C7GG69_9FLAO</name>
<dbReference type="CDD" id="cd00158">
    <property type="entry name" value="RHOD"/>
    <property type="match status" value="1"/>
</dbReference>
<dbReference type="SMART" id="SM00450">
    <property type="entry name" value="RHOD"/>
    <property type="match status" value="1"/>
</dbReference>
<dbReference type="Proteomes" id="UP000321080">
    <property type="component" value="Unassembled WGS sequence"/>
</dbReference>
<evidence type="ECO:0000313" key="2">
    <source>
        <dbReference type="EMBL" id="TXG36607.1"/>
    </source>
</evidence>
<reference evidence="2 3" key="1">
    <citation type="submission" date="2019-08" db="EMBL/GenBank/DDBJ databases">
        <title>Seonamhaeicola sediminis sp. nov., isolated from marine sediment.</title>
        <authorList>
            <person name="Cao W.R."/>
        </authorList>
    </citation>
    <scope>NUCLEOTIDE SEQUENCE [LARGE SCALE GENOMIC DNA]</scope>
    <source>
        <strain evidence="2 3">1505</strain>
    </source>
</reference>
<dbReference type="SUPFAM" id="SSF52821">
    <property type="entry name" value="Rhodanese/Cell cycle control phosphatase"/>
    <property type="match status" value="1"/>
</dbReference>
<keyword evidence="3" id="KW-1185">Reference proteome</keyword>
<gene>
    <name evidence="2" type="ORF">FUA22_08450</name>
</gene>
<dbReference type="InterPro" id="IPR001763">
    <property type="entry name" value="Rhodanese-like_dom"/>
</dbReference>
<comment type="caution">
    <text evidence="2">The sequence shown here is derived from an EMBL/GenBank/DDBJ whole genome shotgun (WGS) entry which is preliminary data.</text>
</comment>
<evidence type="ECO:0000313" key="3">
    <source>
        <dbReference type="Proteomes" id="UP000321080"/>
    </source>
</evidence>
<dbReference type="PANTHER" id="PTHR43031">
    <property type="entry name" value="FAD-DEPENDENT OXIDOREDUCTASE"/>
    <property type="match status" value="1"/>
</dbReference>
<dbReference type="InterPro" id="IPR050229">
    <property type="entry name" value="GlpE_sulfurtransferase"/>
</dbReference>
<feature type="domain" description="Rhodanese" evidence="1">
    <location>
        <begin position="48"/>
        <end position="136"/>
    </location>
</feature>
<sequence>MQRTILFLFLMSSVYGFSQKNLSKLLKKHNNESIPYIYVEELKSYPTNIILLDARELKEYATSHLKDAICVGYDFFNIDSTSLQIPNKDSMVVVYCSLGIRSEDIAEKLKKAGYKNVFNLYGGIFEWKNQDNPVYNPKGDETEKVHTFSKDWSKWLNQGEKIYE</sequence>
<dbReference type="OrthoDB" id="598065at2"/>
<dbReference type="EMBL" id="VRKQ01000010">
    <property type="protein sequence ID" value="TXG36607.1"/>
    <property type="molecule type" value="Genomic_DNA"/>
</dbReference>
<organism evidence="2 3">
    <name type="scientific">Seonamhaeicola maritimus</name>
    <dbReference type="NCBI Taxonomy" id="2591822"/>
    <lineage>
        <taxon>Bacteria</taxon>
        <taxon>Pseudomonadati</taxon>
        <taxon>Bacteroidota</taxon>
        <taxon>Flavobacteriia</taxon>
        <taxon>Flavobacteriales</taxon>
        <taxon>Flavobacteriaceae</taxon>
    </lineage>
</organism>
<accession>A0A5C7GG69</accession>
<evidence type="ECO:0000259" key="1">
    <source>
        <dbReference type="PROSITE" id="PS50206"/>
    </source>
</evidence>
<dbReference type="RefSeq" id="WP_147767532.1">
    <property type="nucleotide sequence ID" value="NZ_VRKQ01000010.1"/>
</dbReference>
<dbReference type="InterPro" id="IPR036873">
    <property type="entry name" value="Rhodanese-like_dom_sf"/>
</dbReference>